<reference evidence="5 6" key="1">
    <citation type="submission" date="2016-10" db="EMBL/GenBank/DDBJ databases">
        <authorList>
            <person name="de Groot N.N."/>
        </authorList>
    </citation>
    <scope>NUCLEOTIDE SEQUENCE [LARGE SCALE GENOMIC DNA]</scope>
    <source>
        <strain evidence="5 6">DSM 23126</strain>
    </source>
</reference>
<evidence type="ECO:0000259" key="4">
    <source>
        <dbReference type="PROSITE" id="PS50995"/>
    </source>
</evidence>
<protein>
    <submittedName>
        <fullName evidence="5">Transcriptional regulator, MarR family</fullName>
    </submittedName>
</protein>
<dbReference type="GO" id="GO:0003700">
    <property type="term" value="F:DNA-binding transcription factor activity"/>
    <property type="evidence" value="ECO:0007669"/>
    <property type="project" value="InterPro"/>
</dbReference>
<dbReference type="Proteomes" id="UP000199488">
    <property type="component" value="Unassembled WGS sequence"/>
</dbReference>
<dbReference type="GO" id="GO:0003677">
    <property type="term" value="F:DNA binding"/>
    <property type="evidence" value="ECO:0007669"/>
    <property type="project" value="UniProtKB-KW"/>
</dbReference>
<name>A0A1H2WEE5_9BACI</name>
<feature type="domain" description="HTH marR-type" evidence="4">
    <location>
        <begin position="1"/>
        <end position="135"/>
    </location>
</feature>
<accession>A0A1H2WEE5</accession>
<dbReference type="SMART" id="SM00347">
    <property type="entry name" value="HTH_MARR"/>
    <property type="match status" value="1"/>
</dbReference>
<dbReference type="STRING" id="1122204.SAMN05421781_2392"/>
<dbReference type="PANTHER" id="PTHR42756">
    <property type="entry name" value="TRANSCRIPTIONAL REGULATOR, MARR"/>
    <property type="match status" value="1"/>
</dbReference>
<organism evidence="5 6">
    <name type="scientific">Marinococcus luteus</name>
    <dbReference type="NCBI Taxonomy" id="1122204"/>
    <lineage>
        <taxon>Bacteria</taxon>
        <taxon>Bacillati</taxon>
        <taxon>Bacillota</taxon>
        <taxon>Bacilli</taxon>
        <taxon>Bacillales</taxon>
        <taxon>Bacillaceae</taxon>
        <taxon>Marinococcus</taxon>
    </lineage>
</organism>
<evidence type="ECO:0000313" key="5">
    <source>
        <dbReference type="EMBL" id="SDW78970.1"/>
    </source>
</evidence>
<evidence type="ECO:0000256" key="1">
    <source>
        <dbReference type="ARBA" id="ARBA00023015"/>
    </source>
</evidence>
<dbReference type="PRINTS" id="PR00598">
    <property type="entry name" value="HTHMARR"/>
</dbReference>
<evidence type="ECO:0000256" key="2">
    <source>
        <dbReference type="ARBA" id="ARBA00023125"/>
    </source>
</evidence>
<dbReference type="OrthoDB" id="6462103at2"/>
<keyword evidence="2" id="KW-0238">DNA-binding</keyword>
<keyword evidence="3" id="KW-0804">Transcription</keyword>
<evidence type="ECO:0000313" key="6">
    <source>
        <dbReference type="Proteomes" id="UP000199488"/>
    </source>
</evidence>
<dbReference type="InterPro" id="IPR023187">
    <property type="entry name" value="Tscrpt_reg_MarR-type_CS"/>
</dbReference>
<dbReference type="PROSITE" id="PS01117">
    <property type="entry name" value="HTH_MARR_1"/>
    <property type="match status" value="1"/>
</dbReference>
<proteinExistence type="predicted"/>
<sequence length="144" mass="16996">MTVYSVGKWAAVIQRYTHQYIDKRFNHFGLGNTEVLVLLTLYDQENVPQEYITRQIVMDKATITRAIKRLEEKGYLYRKESVSDRREKIVFLTEAAWKIEKEISEAMREWTDIMTKEFTEEEKQTLLRLMKKAADGAGAEVEPR</sequence>
<dbReference type="PROSITE" id="PS50995">
    <property type="entry name" value="HTH_MARR_2"/>
    <property type="match status" value="1"/>
</dbReference>
<dbReference type="Gene3D" id="1.10.10.10">
    <property type="entry name" value="Winged helix-like DNA-binding domain superfamily/Winged helix DNA-binding domain"/>
    <property type="match status" value="1"/>
</dbReference>
<keyword evidence="6" id="KW-1185">Reference proteome</keyword>
<dbReference type="PANTHER" id="PTHR42756:SF1">
    <property type="entry name" value="TRANSCRIPTIONAL REPRESSOR OF EMRAB OPERON"/>
    <property type="match status" value="1"/>
</dbReference>
<dbReference type="AlphaFoldDB" id="A0A1H2WEE5"/>
<dbReference type="InterPro" id="IPR036390">
    <property type="entry name" value="WH_DNA-bd_sf"/>
</dbReference>
<dbReference type="InterPro" id="IPR000835">
    <property type="entry name" value="HTH_MarR-typ"/>
</dbReference>
<dbReference type="SUPFAM" id="SSF46785">
    <property type="entry name" value="Winged helix' DNA-binding domain"/>
    <property type="match status" value="1"/>
</dbReference>
<dbReference type="EMBL" id="FNNC01000005">
    <property type="protein sequence ID" value="SDW78970.1"/>
    <property type="molecule type" value="Genomic_DNA"/>
</dbReference>
<gene>
    <name evidence="5" type="ORF">SAMN05421781_2392</name>
</gene>
<dbReference type="RefSeq" id="WP_091615386.1">
    <property type="nucleotide sequence ID" value="NZ_FNNC01000005.1"/>
</dbReference>
<keyword evidence="1" id="KW-0805">Transcription regulation</keyword>
<dbReference type="Pfam" id="PF01047">
    <property type="entry name" value="MarR"/>
    <property type="match status" value="1"/>
</dbReference>
<evidence type="ECO:0000256" key="3">
    <source>
        <dbReference type="ARBA" id="ARBA00023163"/>
    </source>
</evidence>
<dbReference type="InterPro" id="IPR036388">
    <property type="entry name" value="WH-like_DNA-bd_sf"/>
</dbReference>